<sequence>MITKKDISETIRAELNPVKQDIAKIRKDVSMIVGYFDKEYLDLRKRVEYIEKHLGITIPS</sequence>
<evidence type="ECO:0000313" key="1">
    <source>
        <dbReference type="EMBL" id="OGG27233.1"/>
    </source>
</evidence>
<reference evidence="1 2" key="1">
    <citation type="journal article" date="2016" name="Nat. Commun.">
        <title>Thousands of microbial genomes shed light on interconnected biogeochemical processes in an aquifer system.</title>
        <authorList>
            <person name="Anantharaman K."/>
            <person name="Brown C.T."/>
            <person name="Hug L.A."/>
            <person name="Sharon I."/>
            <person name="Castelle C.J."/>
            <person name="Probst A.J."/>
            <person name="Thomas B.C."/>
            <person name="Singh A."/>
            <person name="Wilkins M.J."/>
            <person name="Karaoz U."/>
            <person name="Brodie E.L."/>
            <person name="Williams K.H."/>
            <person name="Hubbard S.S."/>
            <person name="Banfield J.F."/>
        </authorList>
    </citation>
    <scope>NUCLEOTIDE SEQUENCE [LARGE SCALE GENOMIC DNA]</scope>
</reference>
<evidence type="ECO:0000313" key="2">
    <source>
        <dbReference type="Proteomes" id="UP000176609"/>
    </source>
</evidence>
<accession>A0A1F6ARV8</accession>
<dbReference type="Proteomes" id="UP000176609">
    <property type="component" value="Unassembled WGS sequence"/>
</dbReference>
<dbReference type="AlphaFoldDB" id="A0A1F6ARV8"/>
<proteinExistence type="predicted"/>
<comment type="caution">
    <text evidence="1">The sequence shown here is derived from an EMBL/GenBank/DDBJ whole genome shotgun (WGS) entry which is preliminary data.</text>
</comment>
<name>A0A1F6ARV8_9BACT</name>
<organism evidence="1 2">
    <name type="scientific">Candidatus Gottesmanbacteria bacterium RIFCSPLOWO2_01_FULL_39_12b</name>
    <dbReference type="NCBI Taxonomy" id="1798388"/>
    <lineage>
        <taxon>Bacteria</taxon>
        <taxon>Candidatus Gottesmaniibacteriota</taxon>
    </lineage>
</organism>
<protein>
    <submittedName>
        <fullName evidence="1">Uncharacterized protein</fullName>
    </submittedName>
</protein>
<gene>
    <name evidence="1" type="ORF">A2960_00230</name>
</gene>
<dbReference type="EMBL" id="MFJR01000005">
    <property type="protein sequence ID" value="OGG27233.1"/>
    <property type="molecule type" value="Genomic_DNA"/>
</dbReference>